<dbReference type="EMBL" id="JAEQND010000002">
    <property type="protein sequence ID" value="MBL0424274.1"/>
    <property type="molecule type" value="Genomic_DNA"/>
</dbReference>
<keyword evidence="1" id="KW-0812">Transmembrane</keyword>
<feature type="transmembrane region" description="Helical" evidence="1">
    <location>
        <begin position="94"/>
        <end position="113"/>
    </location>
</feature>
<organism evidence="2 3">
    <name type="scientific">Ramlibacter alkalitolerans</name>
    <dbReference type="NCBI Taxonomy" id="2039631"/>
    <lineage>
        <taxon>Bacteria</taxon>
        <taxon>Pseudomonadati</taxon>
        <taxon>Pseudomonadota</taxon>
        <taxon>Betaproteobacteria</taxon>
        <taxon>Burkholderiales</taxon>
        <taxon>Comamonadaceae</taxon>
        <taxon>Ramlibacter</taxon>
    </lineage>
</organism>
<evidence type="ECO:0000313" key="3">
    <source>
        <dbReference type="Proteomes" id="UP000622707"/>
    </source>
</evidence>
<feature type="transmembrane region" description="Helical" evidence="1">
    <location>
        <begin position="133"/>
        <end position="151"/>
    </location>
</feature>
<evidence type="ECO:0000256" key="1">
    <source>
        <dbReference type="SAM" id="Phobius"/>
    </source>
</evidence>
<keyword evidence="1" id="KW-0472">Membrane</keyword>
<protein>
    <recommendedName>
        <fullName evidence="4">DUF1440 domain-containing protein</fullName>
    </recommendedName>
</protein>
<gene>
    <name evidence="2" type="ORF">JI746_04055</name>
</gene>
<keyword evidence="3" id="KW-1185">Reference proteome</keyword>
<accession>A0ABS1JJ64</accession>
<proteinExistence type="predicted"/>
<feature type="transmembrane region" description="Helical" evidence="1">
    <location>
        <begin position="12"/>
        <end position="31"/>
    </location>
</feature>
<comment type="caution">
    <text evidence="2">The sequence shown here is derived from an EMBL/GenBank/DDBJ whole genome shotgun (WGS) entry which is preliminary data.</text>
</comment>
<sequence length="155" mass="16751">MPTWKQALREGLVSGSLASVFSAAYLAWAGYRRGQTAAPVNAVSHWIFGNRALREDEPSVAHTLTGYLIHHAAALFWGVLYAKAWSARDAAKKPIPAVAGAVTAAGVACFVDYQLTPKRLTPGFEHRLGRPELANVYAFFALGLAVGTLAMKKRR</sequence>
<evidence type="ECO:0008006" key="4">
    <source>
        <dbReference type="Google" id="ProtNLM"/>
    </source>
</evidence>
<name>A0ABS1JJ64_9BURK</name>
<reference evidence="2 3" key="1">
    <citation type="journal article" date="2017" name="Int. J. Syst. Evol. Microbiol.">
        <title>Ramlibacter alkalitolerans sp. nov., alkali-tolerant bacterium isolated from soil of ginseng.</title>
        <authorList>
            <person name="Lee D.H."/>
            <person name="Cha C.J."/>
        </authorList>
    </citation>
    <scope>NUCLEOTIDE SEQUENCE [LARGE SCALE GENOMIC DNA]</scope>
    <source>
        <strain evidence="2 3">KACC 19305</strain>
    </source>
</reference>
<feature type="transmembrane region" description="Helical" evidence="1">
    <location>
        <begin position="64"/>
        <end position="82"/>
    </location>
</feature>
<dbReference type="Proteomes" id="UP000622707">
    <property type="component" value="Unassembled WGS sequence"/>
</dbReference>
<keyword evidence="1" id="KW-1133">Transmembrane helix</keyword>
<dbReference type="RefSeq" id="WP_201687511.1">
    <property type="nucleotide sequence ID" value="NZ_JAEQND010000002.1"/>
</dbReference>
<evidence type="ECO:0000313" key="2">
    <source>
        <dbReference type="EMBL" id="MBL0424274.1"/>
    </source>
</evidence>